<feature type="transmembrane region" description="Helical" evidence="2">
    <location>
        <begin position="253"/>
        <end position="275"/>
    </location>
</feature>
<evidence type="ECO:0000256" key="2">
    <source>
        <dbReference type="SAM" id="Phobius"/>
    </source>
</evidence>
<evidence type="ECO:0000313" key="6">
    <source>
        <dbReference type="EMBL" id="MBB6129508.1"/>
    </source>
</evidence>
<evidence type="ECO:0008006" key="8">
    <source>
        <dbReference type="Google" id="ProtNLM"/>
    </source>
</evidence>
<keyword evidence="2" id="KW-1133">Transmembrane helix</keyword>
<dbReference type="Proteomes" id="UP000548326">
    <property type="component" value="Unassembled WGS sequence"/>
</dbReference>
<dbReference type="RefSeq" id="WP_221276074.1">
    <property type="nucleotide sequence ID" value="NZ_JACHCA010000009.1"/>
</dbReference>
<keyword evidence="3" id="KW-0732">Signal</keyword>
<dbReference type="InterPro" id="IPR011622">
    <property type="entry name" value="7TMR_DISM_rcpt_extracell_dom2"/>
</dbReference>
<sequence length="636" mass="73946">MLKFLLRSFQITQVLLLCLIVNACAQNIVPINDKVQQHIFEYKQLLYLEDTTGKLTFNQVKSLALAGGFKINTEPTPVTKHFGSAYWYRLKIGKTPGTKNSWILEFFDQTIDSITVYSPGTQGNYLVTSLGSQHPFGARFYQHKNLTLNLNPNTDNDGVYYVRIKSNHSVNIIIVLRSVSRFISYALDEYFFFGVFYGMILVFGLYNFMMFIAMRQIQYLYYIAYNISIGLYEMCADGIAYQYMWPNAPFWNQYAYGIALFAASIFAVLFTQKLLNLKKNAPRLNKLIRWVILGRCLFFAACLFINNCWFNYKIVEFIPLSLAFYAGCYTLLTGYKPARFFVIGYSFLLIGFIIKSCIALNIWWLPVTEFDYYSLSGCFIMEMLFISFAIGDKVRILKKEKDDAQHSIMMQMKQNEELKDVLNKRLEEQVQERTKELVEKSGMIAEQNEELRSVNELLQQQAEEISRMNILLEKDNIILHNDIEKVTHDRVMSAEVDFEEFSRIYPDRETCFKFLSDLKWANSYACRKCSNTHYGSGHLPYSRRCSKCGYEESVIAYTILQNTRIPINKAFYMIFLMYSTKGKISSHKLSEILSIRQSTCWAYSSRIKKVMETRKKEIKDAGNKGWSKLVIDNSAN</sequence>
<feature type="coiled-coil region" evidence="1">
    <location>
        <begin position="412"/>
        <end position="475"/>
    </location>
</feature>
<evidence type="ECO:0000259" key="5">
    <source>
        <dbReference type="Pfam" id="PF07696"/>
    </source>
</evidence>
<protein>
    <recommendedName>
        <fullName evidence="8">7TMR-DISM extracellular 2</fullName>
    </recommendedName>
</protein>
<feature type="transmembrane region" description="Helical" evidence="2">
    <location>
        <begin position="190"/>
        <end position="212"/>
    </location>
</feature>
<gene>
    <name evidence="6" type="ORF">HDF22_003634</name>
</gene>
<dbReference type="AlphaFoldDB" id="A0A841JL99"/>
<feature type="transmembrane region" description="Helical" evidence="2">
    <location>
        <begin position="287"/>
        <end position="306"/>
    </location>
</feature>
<feature type="transmembrane region" description="Helical" evidence="2">
    <location>
        <begin position="219"/>
        <end position="241"/>
    </location>
</feature>
<dbReference type="Gene3D" id="2.60.40.2380">
    <property type="match status" value="1"/>
</dbReference>
<accession>A0A841JL99</accession>
<feature type="chain" id="PRO_5032885264" description="7TMR-DISM extracellular 2" evidence="3">
    <location>
        <begin position="26"/>
        <end position="636"/>
    </location>
</feature>
<keyword evidence="2" id="KW-0812">Transmembrane</keyword>
<evidence type="ECO:0000256" key="3">
    <source>
        <dbReference type="SAM" id="SignalP"/>
    </source>
</evidence>
<feature type="transmembrane region" description="Helical" evidence="2">
    <location>
        <begin position="344"/>
        <end position="366"/>
    </location>
</feature>
<dbReference type="InterPro" id="IPR011623">
    <property type="entry name" value="7TMR_DISM_rcpt_extracell_dom1"/>
</dbReference>
<comment type="caution">
    <text evidence="6">The sequence shown here is derived from an EMBL/GenBank/DDBJ whole genome shotgun (WGS) entry which is preliminary data.</text>
</comment>
<dbReference type="Pfam" id="PF07695">
    <property type="entry name" value="7TMR-DISM_7TM"/>
    <property type="match status" value="1"/>
</dbReference>
<organism evidence="6 7">
    <name type="scientific">Mucilaginibacter lappiensis</name>
    <dbReference type="NCBI Taxonomy" id="354630"/>
    <lineage>
        <taxon>Bacteria</taxon>
        <taxon>Pseudomonadati</taxon>
        <taxon>Bacteroidota</taxon>
        <taxon>Sphingobacteriia</taxon>
        <taxon>Sphingobacteriales</taxon>
        <taxon>Sphingobacteriaceae</taxon>
        <taxon>Mucilaginibacter</taxon>
    </lineage>
</organism>
<dbReference type="EMBL" id="JACHCA010000009">
    <property type="protein sequence ID" value="MBB6129508.1"/>
    <property type="molecule type" value="Genomic_DNA"/>
</dbReference>
<dbReference type="Pfam" id="PF07696">
    <property type="entry name" value="7TMR-DISMED2"/>
    <property type="match status" value="1"/>
</dbReference>
<feature type="transmembrane region" description="Helical" evidence="2">
    <location>
        <begin position="312"/>
        <end position="332"/>
    </location>
</feature>
<feature type="transmembrane region" description="Helical" evidence="2">
    <location>
        <begin position="372"/>
        <end position="391"/>
    </location>
</feature>
<name>A0A841JL99_9SPHI</name>
<proteinExistence type="predicted"/>
<keyword evidence="2" id="KW-0472">Membrane</keyword>
<reference evidence="6 7" key="1">
    <citation type="submission" date="2020-08" db="EMBL/GenBank/DDBJ databases">
        <title>Genomic Encyclopedia of Type Strains, Phase IV (KMG-V): Genome sequencing to study the core and pangenomes of soil and plant-associated prokaryotes.</title>
        <authorList>
            <person name="Whitman W."/>
        </authorList>
    </citation>
    <scope>NUCLEOTIDE SEQUENCE [LARGE SCALE GENOMIC DNA]</scope>
    <source>
        <strain evidence="6 7">MP601</strain>
    </source>
</reference>
<evidence type="ECO:0000313" key="7">
    <source>
        <dbReference type="Proteomes" id="UP000548326"/>
    </source>
</evidence>
<keyword evidence="1" id="KW-0175">Coiled coil</keyword>
<evidence type="ECO:0000259" key="4">
    <source>
        <dbReference type="Pfam" id="PF07695"/>
    </source>
</evidence>
<feature type="signal peptide" evidence="3">
    <location>
        <begin position="1"/>
        <end position="25"/>
    </location>
</feature>
<feature type="domain" description="7TM-DISM receptor extracellular" evidence="5">
    <location>
        <begin position="44"/>
        <end position="177"/>
    </location>
</feature>
<feature type="domain" description="7TM-DISM receptor extracellular" evidence="4">
    <location>
        <begin position="189"/>
        <end position="393"/>
    </location>
</feature>
<evidence type="ECO:0000256" key="1">
    <source>
        <dbReference type="SAM" id="Coils"/>
    </source>
</evidence>